<dbReference type="Proteomes" id="UP000475545">
    <property type="component" value="Unassembled WGS sequence"/>
</dbReference>
<dbReference type="InterPro" id="IPR052526">
    <property type="entry name" value="HTH-type_Bedaq_tolerance"/>
</dbReference>
<dbReference type="Pfam" id="PF01047">
    <property type="entry name" value="MarR"/>
    <property type="match status" value="1"/>
</dbReference>
<dbReference type="PANTHER" id="PTHR39515:SF2">
    <property type="entry name" value="HTH-TYPE TRANSCRIPTIONAL REGULATOR RV0880"/>
    <property type="match status" value="1"/>
</dbReference>
<gene>
    <name evidence="2" type="ORF">GIY30_15170</name>
</gene>
<sequence>MTLTQLEREDITLPDGTLSGELSLAVVRLARRLRGRRPSRVVSLTQLSALHTLHHEGPMTPGALALAERVQPPSMTRVIASLSDLGMVKREPHPTDGRQAIVTLSQKGSEVIAAERDAREEWLSDRLEELSPEERAALASVVPIINKIITSDDDR</sequence>
<comment type="caution">
    <text evidence="2">The sequence shown here is derived from an EMBL/GenBank/DDBJ whole genome shotgun (WGS) entry which is preliminary data.</text>
</comment>
<evidence type="ECO:0000313" key="2">
    <source>
        <dbReference type="EMBL" id="MXP22681.1"/>
    </source>
</evidence>
<evidence type="ECO:0000313" key="3">
    <source>
        <dbReference type="Proteomes" id="UP000475545"/>
    </source>
</evidence>
<dbReference type="RefSeq" id="WP_160902882.1">
    <property type="nucleotide sequence ID" value="NZ_CP102850.1"/>
</dbReference>
<dbReference type="GO" id="GO:0003700">
    <property type="term" value="F:DNA-binding transcription factor activity"/>
    <property type="evidence" value="ECO:0007669"/>
    <property type="project" value="InterPro"/>
</dbReference>
<feature type="domain" description="HTH marR-type" evidence="1">
    <location>
        <begin position="19"/>
        <end position="147"/>
    </location>
</feature>
<dbReference type="SUPFAM" id="SSF46785">
    <property type="entry name" value="Winged helix' DNA-binding domain"/>
    <property type="match status" value="1"/>
</dbReference>
<dbReference type="InterPro" id="IPR036388">
    <property type="entry name" value="WH-like_DNA-bd_sf"/>
</dbReference>
<name>A0A6L7GUE0_9ACTN</name>
<dbReference type="InterPro" id="IPR036390">
    <property type="entry name" value="WH_DNA-bd_sf"/>
</dbReference>
<protein>
    <submittedName>
        <fullName evidence="2">MarR family transcriptional regulator</fullName>
    </submittedName>
</protein>
<accession>A0A6L7GUE0</accession>
<evidence type="ECO:0000259" key="1">
    <source>
        <dbReference type="PROSITE" id="PS50995"/>
    </source>
</evidence>
<keyword evidence="3" id="KW-1185">Reference proteome</keyword>
<dbReference type="EMBL" id="WMBR01000004">
    <property type="protein sequence ID" value="MXP22681.1"/>
    <property type="molecule type" value="Genomic_DNA"/>
</dbReference>
<dbReference type="InterPro" id="IPR000835">
    <property type="entry name" value="HTH_MarR-typ"/>
</dbReference>
<proteinExistence type="predicted"/>
<reference evidence="2 3" key="1">
    <citation type="submission" date="2019-11" db="EMBL/GenBank/DDBJ databases">
        <title>Gordonia sp. nov., a novel actinobacterium isolated from mangrove soil in Hainan.</title>
        <authorList>
            <person name="Huang X."/>
            <person name="Xie Y."/>
            <person name="Chu X."/>
            <person name="Xiao K."/>
        </authorList>
    </citation>
    <scope>NUCLEOTIDE SEQUENCE [LARGE SCALE GENOMIC DNA]</scope>
    <source>
        <strain evidence="2 3">HNM0687</strain>
    </source>
</reference>
<dbReference type="AlphaFoldDB" id="A0A6L7GUE0"/>
<dbReference type="Gene3D" id="1.10.10.10">
    <property type="entry name" value="Winged helix-like DNA-binding domain superfamily/Winged helix DNA-binding domain"/>
    <property type="match status" value="1"/>
</dbReference>
<dbReference type="PANTHER" id="PTHR39515">
    <property type="entry name" value="CONSERVED PROTEIN"/>
    <property type="match status" value="1"/>
</dbReference>
<dbReference type="SMART" id="SM00347">
    <property type="entry name" value="HTH_MARR"/>
    <property type="match status" value="1"/>
</dbReference>
<organism evidence="2 3">
    <name type="scientific">Gordonia mangrovi</name>
    <dbReference type="NCBI Taxonomy" id="2665643"/>
    <lineage>
        <taxon>Bacteria</taxon>
        <taxon>Bacillati</taxon>
        <taxon>Actinomycetota</taxon>
        <taxon>Actinomycetes</taxon>
        <taxon>Mycobacteriales</taxon>
        <taxon>Gordoniaceae</taxon>
        <taxon>Gordonia</taxon>
    </lineage>
</organism>
<dbReference type="PROSITE" id="PS50995">
    <property type="entry name" value="HTH_MARR_2"/>
    <property type="match status" value="1"/>
</dbReference>